<evidence type="ECO:0008006" key="3">
    <source>
        <dbReference type="Google" id="ProtNLM"/>
    </source>
</evidence>
<dbReference type="Proteomes" id="UP000602745">
    <property type="component" value="Unassembled WGS sequence"/>
</dbReference>
<gene>
    <name evidence="1" type="ORF">GCM10007276_31700</name>
</gene>
<comment type="caution">
    <text evidence="1">The sequence shown here is derived from an EMBL/GenBank/DDBJ whole genome shotgun (WGS) entry which is preliminary data.</text>
</comment>
<evidence type="ECO:0000313" key="1">
    <source>
        <dbReference type="EMBL" id="GGE52365.1"/>
    </source>
</evidence>
<protein>
    <recommendedName>
        <fullName evidence="3">Preprotein translocase subunit TatC</fullName>
    </recommendedName>
</protein>
<dbReference type="AlphaFoldDB" id="A0A8J2YM55"/>
<dbReference type="RefSeq" id="WP_188410802.1">
    <property type="nucleotide sequence ID" value="NZ_BMCP01000005.1"/>
</dbReference>
<dbReference type="InterPro" id="IPR009050">
    <property type="entry name" value="Globin-like_sf"/>
</dbReference>
<proteinExistence type="predicted"/>
<evidence type="ECO:0000313" key="2">
    <source>
        <dbReference type="Proteomes" id="UP000602745"/>
    </source>
</evidence>
<reference evidence="1" key="1">
    <citation type="journal article" date="2014" name="Int. J. Syst. Evol. Microbiol.">
        <title>Complete genome sequence of Corynebacterium casei LMG S-19264T (=DSM 44701T), isolated from a smear-ripened cheese.</title>
        <authorList>
            <consortium name="US DOE Joint Genome Institute (JGI-PGF)"/>
            <person name="Walter F."/>
            <person name="Albersmeier A."/>
            <person name="Kalinowski J."/>
            <person name="Ruckert C."/>
        </authorList>
    </citation>
    <scope>NUCLEOTIDE SEQUENCE</scope>
    <source>
        <strain evidence="1">CCM 7684</strain>
    </source>
</reference>
<keyword evidence="2" id="KW-1185">Reference proteome</keyword>
<dbReference type="GO" id="GO:0020037">
    <property type="term" value="F:heme binding"/>
    <property type="evidence" value="ECO:0007669"/>
    <property type="project" value="InterPro"/>
</dbReference>
<dbReference type="CDD" id="cd08916">
    <property type="entry name" value="TrHb3_P"/>
    <property type="match status" value="1"/>
</dbReference>
<name>A0A8J2YM55_9RHOB</name>
<dbReference type="InterPro" id="IPR012292">
    <property type="entry name" value="Globin/Proto"/>
</dbReference>
<dbReference type="SUPFAM" id="SSF46458">
    <property type="entry name" value="Globin-like"/>
    <property type="match status" value="1"/>
</dbReference>
<dbReference type="Gene3D" id="1.10.490.10">
    <property type="entry name" value="Globins"/>
    <property type="match status" value="1"/>
</dbReference>
<sequence>MDGVLSEEQLRELVISFYGSVRRHPRLGPIFEAQVHDWEEHIDRLTRFWSSLMLGSGRYKGNPFAAHQPLAPQLDEALFQEWLGLWAEAADRHFPPSVSSALKQKAQRIASSLQAGLLFRCDAQTGAVPPARADH</sequence>
<dbReference type="EMBL" id="BMCP01000005">
    <property type="protein sequence ID" value="GGE52365.1"/>
    <property type="molecule type" value="Genomic_DNA"/>
</dbReference>
<dbReference type="GO" id="GO:0019825">
    <property type="term" value="F:oxygen binding"/>
    <property type="evidence" value="ECO:0007669"/>
    <property type="project" value="InterPro"/>
</dbReference>
<organism evidence="1 2">
    <name type="scientific">Agaricicola taiwanensis</name>
    <dbReference type="NCBI Taxonomy" id="591372"/>
    <lineage>
        <taxon>Bacteria</taxon>
        <taxon>Pseudomonadati</taxon>
        <taxon>Pseudomonadota</taxon>
        <taxon>Alphaproteobacteria</taxon>
        <taxon>Rhodobacterales</taxon>
        <taxon>Paracoccaceae</taxon>
        <taxon>Agaricicola</taxon>
    </lineage>
</organism>
<accession>A0A8J2YM55</accession>
<reference evidence="1" key="2">
    <citation type="submission" date="2020-09" db="EMBL/GenBank/DDBJ databases">
        <authorList>
            <person name="Sun Q."/>
            <person name="Sedlacek I."/>
        </authorList>
    </citation>
    <scope>NUCLEOTIDE SEQUENCE</scope>
    <source>
        <strain evidence="1">CCM 7684</strain>
    </source>
</reference>